<evidence type="ECO:0000313" key="2">
    <source>
        <dbReference type="EMBL" id="MBL3655389.1"/>
    </source>
</evidence>
<keyword evidence="1" id="KW-0472">Membrane</keyword>
<evidence type="ECO:0000256" key="1">
    <source>
        <dbReference type="SAM" id="Phobius"/>
    </source>
</evidence>
<evidence type="ECO:0000313" key="3">
    <source>
        <dbReference type="Proteomes" id="UP000659388"/>
    </source>
</evidence>
<dbReference type="Gene3D" id="3.40.50.1820">
    <property type="entry name" value="alpha/beta hydrolase"/>
    <property type="match status" value="1"/>
</dbReference>
<dbReference type="InterPro" id="IPR029058">
    <property type="entry name" value="AB_hydrolase_fold"/>
</dbReference>
<feature type="transmembrane region" description="Helical" evidence="1">
    <location>
        <begin position="86"/>
        <end position="105"/>
    </location>
</feature>
<dbReference type="RefSeq" id="WP_202243065.1">
    <property type="nucleotide sequence ID" value="NZ_JAESIY010000002.1"/>
</dbReference>
<proteinExistence type="predicted"/>
<organism evidence="2 3">
    <name type="scientific">Fulvivirga sediminis</name>
    <dbReference type="NCBI Taxonomy" id="2803949"/>
    <lineage>
        <taxon>Bacteria</taxon>
        <taxon>Pseudomonadati</taxon>
        <taxon>Bacteroidota</taxon>
        <taxon>Cytophagia</taxon>
        <taxon>Cytophagales</taxon>
        <taxon>Fulvivirgaceae</taxon>
        <taxon>Fulvivirga</taxon>
    </lineage>
</organism>
<reference evidence="2" key="1">
    <citation type="submission" date="2021-01" db="EMBL/GenBank/DDBJ databases">
        <title>Fulvivirga kasyanovii gen. nov., sp nov., a novel member of the phylum Bacteroidetes isolated from seawater in a mussel farm.</title>
        <authorList>
            <person name="Zhao L.-H."/>
            <person name="Wang Z.-J."/>
        </authorList>
    </citation>
    <scope>NUCLEOTIDE SEQUENCE</scope>
    <source>
        <strain evidence="2">2943</strain>
    </source>
</reference>
<name>A0A937JY74_9BACT</name>
<dbReference type="EMBL" id="JAESIY010000002">
    <property type="protein sequence ID" value="MBL3655389.1"/>
    <property type="molecule type" value="Genomic_DNA"/>
</dbReference>
<sequence length="225" mass="26319">MDENSIEQECFGDDNLLVSFGGVNQAYGIPVFEFKNVLKKIKCDKLFIRDLRQAWYHLDSDSNVNGLLKLKERLRERIGQGNYKRVVFLGSSMGGFAAIYFGSILRVDKIIAFSPQSFIDRFYRTIYVDRRWRSQIRELRIRADKSNEPNVCFDLKRHLENLNTECDIEILYAKKHRLDRIHSNRLKAIKGVNLMPMNSNDHSLVKDLRNSGDLYNIINRSLIIK</sequence>
<keyword evidence="1" id="KW-1133">Transmembrane helix</keyword>
<dbReference type="AlphaFoldDB" id="A0A937JY74"/>
<dbReference type="SUPFAM" id="SSF53474">
    <property type="entry name" value="alpha/beta-Hydrolases"/>
    <property type="match status" value="1"/>
</dbReference>
<keyword evidence="3" id="KW-1185">Reference proteome</keyword>
<protein>
    <recommendedName>
        <fullName evidence="4">Alpha/beta hydrolase</fullName>
    </recommendedName>
</protein>
<evidence type="ECO:0008006" key="4">
    <source>
        <dbReference type="Google" id="ProtNLM"/>
    </source>
</evidence>
<keyword evidence="1" id="KW-0812">Transmembrane</keyword>
<gene>
    <name evidence="2" type="ORF">JL102_04555</name>
</gene>
<accession>A0A937JY74</accession>
<dbReference type="Proteomes" id="UP000659388">
    <property type="component" value="Unassembled WGS sequence"/>
</dbReference>
<comment type="caution">
    <text evidence="2">The sequence shown here is derived from an EMBL/GenBank/DDBJ whole genome shotgun (WGS) entry which is preliminary data.</text>
</comment>